<keyword evidence="1" id="KW-0472">Membrane</keyword>
<name>A0A7C8HEY2_9FIRM</name>
<feature type="transmembrane region" description="Helical" evidence="1">
    <location>
        <begin position="323"/>
        <end position="348"/>
    </location>
</feature>
<keyword evidence="1" id="KW-1133">Transmembrane helix</keyword>
<sequence>MIKIFLNLLVVFSGFYIQKATVSPVYITFVIGSYMLFLLFIYKSSFKNDKLVNIAFFGITYFLITQIYVKGEINTTGNVIISILYFIIVIQGLHFFNYADTVSMSRRFINFSIAILILECIYRMNNPEYYFNYKDFSFWEQGFYIYKINSFMFQDSNFVGIFIISLFFFTVYLKTCHNQKFNIQLILLAILCFFTFSRAAWISLVFCYIIILFKNKRLYMKKVLIFSCMVLGSIFLFYIVKIDSSGLSKLKIFQLAFKFLKTGSYKHILLGVGFGRAKEYIGIGAHNFIITYLIESGIIGLLFIVIFWSYINVKTKYKASYVMFPFLICGMSLAGHAIPYLYCIYAIIFTLEKYNAYSNYHKEVHKHE</sequence>
<feature type="transmembrane region" description="Helical" evidence="1">
    <location>
        <begin position="75"/>
        <end position="96"/>
    </location>
</feature>
<feature type="transmembrane region" description="Helical" evidence="1">
    <location>
        <begin position="185"/>
        <end position="211"/>
    </location>
</feature>
<feature type="transmembrane region" description="Helical" evidence="1">
    <location>
        <begin position="20"/>
        <end position="42"/>
    </location>
</feature>
<dbReference type="AlphaFoldDB" id="A0A7C8HEY2"/>
<evidence type="ECO:0008006" key="4">
    <source>
        <dbReference type="Google" id="ProtNLM"/>
    </source>
</evidence>
<feature type="transmembrane region" description="Helical" evidence="1">
    <location>
        <begin position="223"/>
        <end position="240"/>
    </location>
</feature>
<accession>A0A7C8HEY2</accession>
<evidence type="ECO:0000256" key="1">
    <source>
        <dbReference type="SAM" id="Phobius"/>
    </source>
</evidence>
<feature type="transmembrane region" description="Helical" evidence="1">
    <location>
        <begin position="51"/>
        <end position="69"/>
    </location>
</feature>
<keyword evidence="3" id="KW-1185">Reference proteome</keyword>
<comment type="caution">
    <text evidence="2">The sequence shown here is derived from an EMBL/GenBank/DDBJ whole genome shotgun (WGS) entry which is preliminary data.</text>
</comment>
<feature type="transmembrane region" description="Helical" evidence="1">
    <location>
        <begin position="288"/>
        <end position="311"/>
    </location>
</feature>
<protein>
    <recommendedName>
        <fullName evidence="4">O-antigen ligase domain-containing protein</fullName>
    </recommendedName>
</protein>
<organism evidence="2 3">
    <name type="scientific">Defluviitalea raffinosedens</name>
    <dbReference type="NCBI Taxonomy" id="1450156"/>
    <lineage>
        <taxon>Bacteria</taxon>
        <taxon>Bacillati</taxon>
        <taxon>Bacillota</taxon>
        <taxon>Clostridia</taxon>
        <taxon>Lachnospirales</taxon>
        <taxon>Defluviitaleaceae</taxon>
        <taxon>Defluviitalea</taxon>
    </lineage>
</organism>
<feature type="transmembrane region" description="Helical" evidence="1">
    <location>
        <begin position="156"/>
        <end position="173"/>
    </location>
</feature>
<reference evidence="2 3" key="1">
    <citation type="submission" date="2019-12" db="EMBL/GenBank/DDBJ databases">
        <title>Defluviitalea raffinosedens, isolated from a biogas fermenter, genome sequencing and characterization.</title>
        <authorList>
            <person name="Rettenmaier R."/>
            <person name="Schneider M."/>
            <person name="Neuhaus K."/>
            <person name="Liebl W."/>
            <person name="Zverlov V."/>
        </authorList>
    </citation>
    <scope>NUCLEOTIDE SEQUENCE [LARGE SCALE GENOMIC DNA]</scope>
    <source>
        <strain evidence="2 3">249c-K6</strain>
    </source>
</reference>
<dbReference type="Proteomes" id="UP000483018">
    <property type="component" value="Unassembled WGS sequence"/>
</dbReference>
<dbReference type="EMBL" id="WSLF01000004">
    <property type="protein sequence ID" value="KAE9634985.1"/>
    <property type="molecule type" value="Genomic_DNA"/>
</dbReference>
<feature type="transmembrane region" description="Helical" evidence="1">
    <location>
        <begin position="108"/>
        <end position="125"/>
    </location>
</feature>
<proteinExistence type="predicted"/>
<evidence type="ECO:0000313" key="3">
    <source>
        <dbReference type="Proteomes" id="UP000483018"/>
    </source>
</evidence>
<evidence type="ECO:0000313" key="2">
    <source>
        <dbReference type="EMBL" id="KAE9634985.1"/>
    </source>
</evidence>
<keyword evidence="1" id="KW-0812">Transmembrane</keyword>
<gene>
    <name evidence="2" type="ORF">GND95_06640</name>
</gene>